<dbReference type="EMBL" id="QXGB01001390">
    <property type="protein sequence ID" value="KAE9191605.1"/>
    <property type="molecule type" value="Genomic_DNA"/>
</dbReference>
<dbReference type="Proteomes" id="UP000476176">
    <property type="component" value="Unassembled WGS sequence"/>
</dbReference>
<evidence type="ECO:0000313" key="7">
    <source>
        <dbReference type="Proteomes" id="UP000440732"/>
    </source>
</evidence>
<proteinExistence type="predicted"/>
<evidence type="ECO:0000313" key="2">
    <source>
        <dbReference type="EMBL" id="KAE9122000.1"/>
    </source>
</evidence>
<comment type="caution">
    <text evidence="2">The sequence shown here is derived from an EMBL/GenBank/DDBJ whole genome shotgun (WGS) entry which is preliminary data.</text>
</comment>
<evidence type="ECO:0000313" key="1">
    <source>
        <dbReference type="EMBL" id="KAE8930210.1"/>
    </source>
</evidence>
<dbReference type="EMBL" id="QXGF01001410">
    <property type="protein sequence ID" value="KAE8930210.1"/>
    <property type="molecule type" value="Genomic_DNA"/>
</dbReference>
<dbReference type="EMBL" id="QXGA01001333">
    <property type="protein sequence ID" value="KAE9122000.1"/>
    <property type="molecule type" value="Genomic_DNA"/>
</dbReference>
<name>A0A6A3SR00_9STRA</name>
<evidence type="ECO:0000313" key="4">
    <source>
        <dbReference type="EMBL" id="KAE9205085.1"/>
    </source>
</evidence>
<evidence type="ECO:0000313" key="8">
    <source>
        <dbReference type="Proteomes" id="UP000476176"/>
    </source>
</evidence>
<dbReference type="AlphaFoldDB" id="A0A6A3SR00"/>
<dbReference type="Proteomes" id="UP000440732">
    <property type="component" value="Unassembled WGS sequence"/>
</dbReference>
<dbReference type="Proteomes" id="UP000433483">
    <property type="component" value="Unassembled WGS sequence"/>
</dbReference>
<dbReference type="Proteomes" id="UP000429523">
    <property type="component" value="Unassembled WGS sequence"/>
</dbReference>
<sequence length="64" mass="7024">MSTCPGPRERLSKVTTVRPTLWVASAICVCFRTVMTSALCAELKLNDLPGWIYPSCSITSKYAV</sequence>
<evidence type="ECO:0000313" key="5">
    <source>
        <dbReference type="Proteomes" id="UP000429523"/>
    </source>
</evidence>
<reference evidence="5 6" key="1">
    <citation type="submission" date="2018-08" db="EMBL/GenBank/DDBJ databases">
        <title>Genomic investigation of the strawberry pathogen Phytophthora fragariae indicates pathogenicity is determined by transcriptional variation in three key races.</title>
        <authorList>
            <person name="Adams T.M."/>
            <person name="Armitage A.D."/>
            <person name="Sobczyk M.K."/>
            <person name="Bates H.J."/>
            <person name="Dunwell J.M."/>
            <person name="Nellist C.F."/>
            <person name="Harrison R.J."/>
        </authorList>
    </citation>
    <scope>NUCLEOTIDE SEQUENCE [LARGE SCALE GENOMIC DNA]</scope>
    <source>
        <strain evidence="4 8">BC-23</strain>
        <strain evidence="3 6">NOV-27</strain>
        <strain evidence="2 7">NOV-5</strain>
        <strain evidence="1 5">NOV-9</strain>
    </source>
</reference>
<evidence type="ECO:0000313" key="6">
    <source>
        <dbReference type="Proteomes" id="UP000433483"/>
    </source>
</evidence>
<gene>
    <name evidence="4" type="ORF">PF004_g17661</name>
    <name evidence="3" type="ORF">PF005_g18773</name>
    <name evidence="2" type="ORF">PF006_g17756</name>
    <name evidence="1" type="ORF">PF009_g19694</name>
</gene>
<organism evidence="2 7">
    <name type="scientific">Phytophthora fragariae</name>
    <dbReference type="NCBI Taxonomy" id="53985"/>
    <lineage>
        <taxon>Eukaryota</taxon>
        <taxon>Sar</taxon>
        <taxon>Stramenopiles</taxon>
        <taxon>Oomycota</taxon>
        <taxon>Peronosporomycetes</taxon>
        <taxon>Peronosporales</taxon>
        <taxon>Peronosporaceae</taxon>
        <taxon>Phytophthora</taxon>
    </lineage>
</organism>
<protein>
    <submittedName>
        <fullName evidence="2">Uncharacterized protein</fullName>
    </submittedName>
</protein>
<evidence type="ECO:0000313" key="3">
    <source>
        <dbReference type="EMBL" id="KAE9191605.1"/>
    </source>
</evidence>
<accession>A0A6A3SR00</accession>
<dbReference type="EMBL" id="QXGC01001342">
    <property type="protein sequence ID" value="KAE9205085.1"/>
    <property type="molecule type" value="Genomic_DNA"/>
</dbReference>
<keyword evidence="6" id="KW-1185">Reference proteome</keyword>